<feature type="signal peptide" evidence="1">
    <location>
        <begin position="1"/>
        <end position="19"/>
    </location>
</feature>
<reference evidence="3 4" key="1">
    <citation type="submission" date="2016-10" db="EMBL/GenBank/DDBJ databases">
        <authorList>
            <person name="de Groot N.N."/>
        </authorList>
    </citation>
    <scope>NUCLEOTIDE SEQUENCE [LARGE SCALE GENOMIC DNA]</scope>
    <source>
        <strain evidence="3 4">DSM 15893</strain>
    </source>
</reference>
<dbReference type="Pfam" id="PF02368">
    <property type="entry name" value="Big_2"/>
    <property type="match status" value="3"/>
</dbReference>
<organism evidence="3 4">
    <name type="scientific">Enterovibrio norvegicus DSM 15893</name>
    <dbReference type="NCBI Taxonomy" id="1121869"/>
    <lineage>
        <taxon>Bacteria</taxon>
        <taxon>Pseudomonadati</taxon>
        <taxon>Pseudomonadota</taxon>
        <taxon>Gammaproteobacteria</taxon>
        <taxon>Vibrionales</taxon>
        <taxon>Vibrionaceae</taxon>
        <taxon>Enterovibrio</taxon>
    </lineage>
</organism>
<dbReference type="InterPro" id="IPR003343">
    <property type="entry name" value="Big_2"/>
</dbReference>
<feature type="domain" description="BIG2" evidence="2">
    <location>
        <begin position="579"/>
        <end position="666"/>
    </location>
</feature>
<feature type="domain" description="BIG2" evidence="2">
    <location>
        <begin position="226"/>
        <end position="310"/>
    </location>
</feature>
<dbReference type="PROSITE" id="PS51257">
    <property type="entry name" value="PROKAR_LIPOPROTEIN"/>
    <property type="match status" value="1"/>
</dbReference>
<evidence type="ECO:0000259" key="2">
    <source>
        <dbReference type="SMART" id="SM00635"/>
    </source>
</evidence>
<evidence type="ECO:0000313" key="4">
    <source>
        <dbReference type="Proteomes" id="UP000182692"/>
    </source>
</evidence>
<keyword evidence="1" id="KW-0732">Signal</keyword>
<feature type="chain" id="PRO_5010357906" evidence="1">
    <location>
        <begin position="20"/>
        <end position="923"/>
    </location>
</feature>
<feature type="domain" description="BIG2" evidence="2">
    <location>
        <begin position="316"/>
        <end position="399"/>
    </location>
</feature>
<protein>
    <submittedName>
        <fullName evidence="3">Ig-like domain (Group 2)</fullName>
    </submittedName>
</protein>
<dbReference type="SUPFAM" id="SSF49373">
    <property type="entry name" value="Invasin/intimin cell-adhesion fragments"/>
    <property type="match status" value="3"/>
</dbReference>
<feature type="domain" description="BIG2" evidence="2">
    <location>
        <begin position="498"/>
        <end position="574"/>
    </location>
</feature>
<proteinExistence type="predicted"/>
<gene>
    <name evidence="3" type="ORF">SAMN03084138_04832</name>
</gene>
<evidence type="ECO:0000256" key="1">
    <source>
        <dbReference type="SAM" id="SignalP"/>
    </source>
</evidence>
<dbReference type="EMBL" id="FOWR01000075">
    <property type="protein sequence ID" value="SFQ35298.1"/>
    <property type="molecule type" value="Genomic_DNA"/>
</dbReference>
<dbReference type="SMART" id="SM00635">
    <property type="entry name" value="BID_2"/>
    <property type="match status" value="8"/>
</dbReference>
<dbReference type="Gene3D" id="2.60.40.1080">
    <property type="match status" value="8"/>
</dbReference>
<dbReference type="Proteomes" id="UP000182692">
    <property type="component" value="Unassembled WGS sequence"/>
</dbReference>
<dbReference type="STRING" id="1121869.SAMN03084138_04832"/>
<name>A0A1I5XTN2_9GAMM</name>
<dbReference type="InterPro" id="IPR008964">
    <property type="entry name" value="Invasin/intimin_cell_adhesion"/>
</dbReference>
<accession>A0A1I5XTN2</accession>
<sequence>MFTKFYKTFSFILFIMLLAACNSDGKGAFSDSQTERGSVSNTSQGLLSIAVTPPYLDLAVDTQVNLTATGYYSDGSFRNVTGEVKWSVEGTAKLTNQGNGMFLGGKNTGTAKVSARLGNVTSTNTATVKVVDVALVSLQVTPPSFDVIEGATYQLRADANYNNGLSVNVSSNTAMINWASSDTSVATVNDTGLVTAVKKGKAQISVLLKSSPLESNKSVANVVENQVDSIQLTTAANTIAKGASTRLTAQATFQNGNVVDVTSLVSYARDDDRFLNVVTGGVVTAIADSSGTATGITASYKGVTSNKVDVVTTAAVVSSLALTPEGTRNLPRGNTLNLSIRATYSDGTTSSVTPVWSISDATKITISASNLLTAISSTTGTSVTIKATFGGVDSNEISINVIDAVLTSVSVTPNTAVSLAKGLTQQFRATGRYSDGAELVLNNVTWQSSETSAVTINASGLATAVNPGNANVVATASGVNSTPVNVTVTAAEIASLSLGNDVTLPKGRATTVAASATYTDGTVSNVGANPAINWRSNNTTTATVSNVGLVNPKAVGDATITATINGVSDSLVVLVTAPVVDSIVISGLPGTVTVGTNQPLDVIATYSDGTRGSLFGDSNLRFSYSIGSVISVSSSGASYSLSPLVGGNTVTLTATLGTGVNAITAEKVLIVDAATIVSLAVKKSNVVSALNAKSRFQFIAEATYSNGQKKDVTNNVSWTSTKFAIGSQTDNGTDGVLNTNAGVDAGTASISADVSASIVDVNSSGATIRSNVESISTVTPRNVSCYSQITAGGLTLSCPSNDFTRPDGLTKRDFVYSGSSVGVYEINEQVTDKLRYSEAVAYCTAVGGRLPTVAELGTIFLEVDKIVDSNFKVYTNYGYPTYIKYWTSDTDPANSSNRIVVNMSRNIPTTLAETNYGYAACIL</sequence>
<feature type="domain" description="BIG2" evidence="2">
    <location>
        <begin position="675"/>
        <end position="762"/>
    </location>
</feature>
<dbReference type="GeneID" id="35869689"/>
<evidence type="ECO:0000313" key="3">
    <source>
        <dbReference type="EMBL" id="SFQ35298.1"/>
    </source>
</evidence>
<dbReference type="RefSeq" id="WP_241810457.1">
    <property type="nucleotide sequence ID" value="NZ_FOWR01000075.1"/>
</dbReference>
<dbReference type="AlphaFoldDB" id="A0A1I5XTN2"/>
<feature type="domain" description="BIG2" evidence="2">
    <location>
        <begin position="405"/>
        <end position="486"/>
    </location>
</feature>
<feature type="domain" description="BIG2" evidence="2">
    <location>
        <begin position="45"/>
        <end position="127"/>
    </location>
</feature>
<feature type="domain" description="BIG2" evidence="2">
    <location>
        <begin position="134"/>
        <end position="218"/>
    </location>
</feature>